<dbReference type="AlphaFoldDB" id="A0A3A6TZP4"/>
<dbReference type="PROSITE" id="PS51257">
    <property type="entry name" value="PROKAR_LIPOPROTEIN"/>
    <property type="match status" value="1"/>
</dbReference>
<dbReference type="OrthoDB" id="9807797at2"/>
<dbReference type="PANTHER" id="PTHR43246">
    <property type="entry name" value="PEPTIDYL-PROLYL CIS-TRANS ISOMERASE CYP38, CHLOROPLASTIC"/>
    <property type="match status" value="1"/>
</dbReference>
<keyword evidence="3 4" id="KW-0413">Isomerase</keyword>
<dbReference type="Proteomes" id="UP000273022">
    <property type="component" value="Unassembled WGS sequence"/>
</dbReference>
<dbReference type="GO" id="GO:0003755">
    <property type="term" value="F:peptidyl-prolyl cis-trans isomerase activity"/>
    <property type="evidence" value="ECO:0007669"/>
    <property type="project" value="UniProtKB-UniRule"/>
</dbReference>
<evidence type="ECO:0000259" key="5">
    <source>
        <dbReference type="PROSITE" id="PS50072"/>
    </source>
</evidence>
<dbReference type="PRINTS" id="PR00153">
    <property type="entry name" value="CSAPPISMRASE"/>
</dbReference>
<proteinExistence type="inferred from homology"/>
<gene>
    <name evidence="6" type="ORF">D5R81_05385</name>
</gene>
<dbReference type="EMBL" id="QYYH01000022">
    <property type="protein sequence ID" value="RJY18468.1"/>
    <property type="molecule type" value="Genomic_DNA"/>
</dbReference>
<dbReference type="GO" id="GO:0006457">
    <property type="term" value="P:protein folding"/>
    <property type="evidence" value="ECO:0007669"/>
    <property type="project" value="InterPro"/>
</dbReference>
<dbReference type="InterPro" id="IPR020892">
    <property type="entry name" value="Cyclophilin-type_PPIase_CS"/>
</dbReference>
<dbReference type="InterPro" id="IPR044665">
    <property type="entry name" value="E_coli_cyclophilin_A-like"/>
</dbReference>
<dbReference type="InterPro" id="IPR002130">
    <property type="entry name" value="Cyclophilin-type_PPIase_dom"/>
</dbReference>
<organism evidence="6 7">
    <name type="scientific">Parashewanella spongiae</name>
    <dbReference type="NCBI Taxonomy" id="342950"/>
    <lineage>
        <taxon>Bacteria</taxon>
        <taxon>Pseudomonadati</taxon>
        <taxon>Pseudomonadota</taxon>
        <taxon>Gammaproteobacteria</taxon>
        <taxon>Alteromonadales</taxon>
        <taxon>Shewanellaceae</taxon>
        <taxon>Parashewanella</taxon>
    </lineage>
</organism>
<evidence type="ECO:0000313" key="7">
    <source>
        <dbReference type="Proteomes" id="UP000273022"/>
    </source>
</evidence>
<comment type="caution">
    <text evidence="6">The sequence shown here is derived from an EMBL/GenBank/DDBJ whole genome shotgun (WGS) entry which is preliminary data.</text>
</comment>
<reference evidence="6 7" key="1">
    <citation type="submission" date="2018-09" db="EMBL/GenBank/DDBJ databases">
        <title>Phylogeny of the Shewanellaceae, and recommendation for two new genera, Pseudoshewanella and Parashewanella.</title>
        <authorList>
            <person name="Wang G."/>
        </authorList>
    </citation>
    <scope>NUCLEOTIDE SEQUENCE [LARGE SCALE GENOMIC DNA]</scope>
    <source>
        <strain evidence="6 7">KCTC 22492</strain>
    </source>
</reference>
<evidence type="ECO:0000313" key="6">
    <source>
        <dbReference type="EMBL" id="RJY18468.1"/>
    </source>
</evidence>
<evidence type="ECO:0000256" key="1">
    <source>
        <dbReference type="ARBA" id="ARBA00007365"/>
    </source>
</evidence>
<dbReference type="Pfam" id="PF00160">
    <property type="entry name" value="Pro_isomerase"/>
    <property type="match status" value="1"/>
</dbReference>
<dbReference type="SUPFAM" id="SSF50891">
    <property type="entry name" value="Cyclophilin-like"/>
    <property type="match status" value="1"/>
</dbReference>
<name>A0A3A6TZP4_9GAMM</name>
<feature type="domain" description="PPIase cyclophilin-type" evidence="5">
    <location>
        <begin position="44"/>
        <end position="198"/>
    </location>
</feature>
<keyword evidence="7" id="KW-1185">Reference proteome</keyword>
<dbReference type="PROSITE" id="PS00170">
    <property type="entry name" value="CSA_PPIASE_1"/>
    <property type="match status" value="1"/>
</dbReference>
<evidence type="ECO:0000256" key="3">
    <source>
        <dbReference type="ARBA" id="ARBA00023235"/>
    </source>
</evidence>
<keyword evidence="2 4" id="KW-0697">Rotamase</keyword>
<dbReference type="EC" id="5.2.1.8" evidence="4"/>
<dbReference type="RefSeq" id="WP_121852628.1">
    <property type="nucleotide sequence ID" value="NZ_CP037952.1"/>
</dbReference>
<evidence type="ECO:0000256" key="4">
    <source>
        <dbReference type="RuleBase" id="RU363019"/>
    </source>
</evidence>
<comment type="catalytic activity">
    <reaction evidence="4">
        <text>[protein]-peptidylproline (omega=180) = [protein]-peptidylproline (omega=0)</text>
        <dbReference type="Rhea" id="RHEA:16237"/>
        <dbReference type="Rhea" id="RHEA-COMP:10747"/>
        <dbReference type="Rhea" id="RHEA-COMP:10748"/>
        <dbReference type="ChEBI" id="CHEBI:83833"/>
        <dbReference type="ChEBI" id="CHEBI:83834"/>
        <dbReference type="EC" id="5.2.1.8"/>
    </reaction>
</comment>
<sequence>MKKAVVLMFPFLLAACGSDDSKSTPAPIPKPVPVLASDKCYLFDTTLGEFEVAIDLTNTPITGKNFESYANEGFYDGVIFHRIVHNFVNQTGGFTSGLVAKKGKDPIKNEANVGLSNVRGTLSMARTNNPDSGTSQFFINVIDNTNLDYSGSFPGHAVFGKVTSGIEVVDQINIVDIHTSNGFSHVPVTDVVINTVTEKQCQ</sequence>
<comment type="similarity">
    <text evidence="1 4">Belongs to the cyclophilin-type PPIase family.</text>
</comment>
<dbReference type="InterPro" id="IPR029000">
    <property type="entry name" value="Cyclophilin-like_dom_sf"/>
</dbReference>
<evidence type="ECO:0000256" key="2">
    <source>
        <dbReference type="ARBA" id="ARBA00023110"/>
    </source>
</evidence>
<protein>
    <recommendedName>
        <fullName evidence="4">Peptidyl-prolyl cis-trans isomerase</fullName>
        <shortName evidence="4">PPIase</shortName>
        <ecNumber evidence="4">5.2.1.8</ecNumber>
    </recommendedName>
</protein>
<dbReference type="Gene3D" id="2.40.100.10">
    <property type="entry name" value="Cyclophilin-like"/>
    <property type="match status" value="1"/>
</dbReference>
<dbReference type="PROSITE" id="PS50072">
    <property type="entry name" value="CSA_PPIASE_2"/>
    <property type="match status" value="1"/>
</dbReference>
<accession>A0A3A6TZP4</accession>
<comment type="function">
    <text evidence="4">PPIases accelerate the folding of proteins. It catalyzes the cis-trans isomerization of proline imidic peptide bonds in oligopeptides.</text>
</comment>